<proteinExistence type="predicted"/>
<dbReference type="EMBL" id="BMAU01021187">
    <property type="protein sequence ID" value="GFX95614.1"/>
    <property type="molecule type" value="Genomic_DNA"/>
</dbReference>
<evidence type="ECO:0000313" key="2">
    <source>
        <dbReference type="Proteomes" id="UP000887159"/>
    </source>
</evidence>
<organism evidence="1 2">
    <name type="scientific">Trichonephila clavipes</name>
    <name type="common">Golden silk orbweaver</name>
    <name type="synonym">Nephila clavipes</name>
    <dbReference type="NCBI Taxonomy" id="2585209"/>
    <lineage>
        <taxon>Eukaryota</taxon>
        <taxon>Metazoa</taxon>
        <taxon>Ecdysozoa</taxon>
        <taxon>Arthropoda</taxon>
        <taxon>Chelicerata</taxon>
        <taxon>Arachnida</taxon>
        <taxon>Araneae</taxon>
        <taxon>Araneomorphae</taxon>
        <taxon>Entelegynae</taxon>
        <taxon>Araneoidea</taxon>
        <taxon>Nephilidae</taxon>
        <taxon>Trichonephila</taxon>
    </lineage>
</organism>
<dbReference type="Proteomes" id="UP000887159">
    <property type="component" value="Unassembled WGS sequence"/>
</dbReference>
<keyword evidence="2" id="KW-1185">Reference proteome</keyword>
<protein>
    <submittedName>
        <fullName evidence="1">Uncharacterized protein</fullName>
    </submittedName>
</protein>
<evidence type="ECO:0000313" key="1">
    <source>
        <dbReference type="EMBL" id="GFX95614.1"/>
    </source>
</evidence>
<dbReference type="AlphaFoldDB" id="A0A8X6RN39"/>
<name>A0A8X6RN39_TRICX</name>
<sequence>MCHFSAHRKPTIAKNVITLWSLIQDKLTEKNISEILSTAYFKVATVGNAIQGFKECGIEPHHPLVFSKYDFAAAKTADHDVVGRATENNSANPQTLVVENQHISPPEEPELMANADSNAPKKPVSVFFFSNRSLKQHNVRKNEKAKKIASDKLALLIAFIDNNKIESSIIPNGRSSQVVKVSDSRLACHDFEPSTTKDPPCREVMHFKSAEAQTSSHCRGVVARRGVPAQVLSSSLDYGSKLRVSKSPCV</sequence>
<comment type="caution">
    <text evidence="1">The sequence shown here is derived from an EMBL/GenBank/DDBJ whole genome shotgun (WGS) entry which is preliminary data.</text>
</comment>
<gene>
    <name evidence="1" type="primary">NCL1_18128</name>
    <name evidence="1" type="ORF">TNCV_4826281</name>
</gene>
<reference evidence="1" key="1">
    <citation type="submission" date="2020-08" db="EMBL/GenBank/DDBJ databases">
        <title>Multicomponent nature underlies the extraordinary mechanical properties of spider dragline silk.</title>
        <authorList>
            <person name="Kono N."/>
            <person name="Nakamura H."/>
            <person name="Mori M."/>
            <person name="Yoshida Y."/>
            <person name="Ohtoshi R."/>
            <person name="Malay A.D."/>
            <person name="Moran D.A.P."/>
            <person name="Tomita M."/>
            <person name="Numata K."/>
            <person name="Arakawa K."/>
        </authorList>
    </citation>
    <scope>NUCLEOTIDE SEQUENCE</scope>
</reference>
<accession>A0A8X6RN39</accession>